<feature type="domain" description="Fibronectin type-III" evidence="4">
    <location>
        <begin position="1476"/>
        <end position="1551"/>
    </location>
</feature>
<evidence type="ECO:0000259" key="4">
    <source>
        <dbReference type="SMART" id="SM00060"/>
    </source>
</evidence>
<keyword evidence="3" id="KW-0472">Membrane</keyword>
<dbReference type="InterPro" id="IPR013783">
    <property type="entry name" value="Ig-like_fold"/>
</dbReference>
<reference evidence="5 6" key="1">
    <citation type="submission" date="2015-09" db="EMBL/GenBank/DDBJ databases">
        <authorList>
            <consortium name="Pathogen Informatics"/>
        </authorList>
    </citation>
    <scope>NUCLEOTIDE SEQUENCE [LARGE SCALE GENOMIC DNA]</scope>
    <source>
        <strain evidence="5 6">2789STDY5608838</strain>
    </source>
</reference>
<dbReference type="SMART" id="SM00060">
    <property type="entry name" value="FN3"/>
    <property type="match status" value="3"/>
</dbReference>
<keyword evidence="3" id="KW-1133">Transmembrane helix</keyword>
<keyword evidence="1" id="KW-0175">Coiled coil</keyword>
<dbReference type="InterPro" id="IPR003961">
    <property type="entry name" value="FN3_dom"/>
</dbReference>
<name>A0A174EV05_9FIRM</name>
<gene>
    <name evidence="5" type="ORF">ERS852395_02936</name>
</gene>
<proteinExistence type="predicted"/>
<protein>
    <submittedName>
        <fullName evidence="5">Fibronectin type III domain</fullName>
    </submittedName>
</protein>
<evidence type="ECO:0000313" key="6">
    <source>
        <dbReference type="Proteomes" id="UP000095447"/>
    </source>
</evidence>
<dbReference type="SUPFAM" id="SSF49265">
    <property type="entry name" value="Fibronectin type III"/>
    <property type="match status" value="1"/>
</dbReference>
<dbReference type="Proteomes" id="UP000095447">
    <property type="component" value="Unassembled WGS sequence"/>
</dbReference>
<feature type="region of interest" description="Disordered" evidence="2">
    <location>
        <begin position="1222"/>
        <end position="1251"/>
    </location>
</feature>
<keyword evidence="3" id="KW-0812">Transmembrane</keyword>
<dbReference type="EMBL" id="CYZA01000020">
    <property type="protein sequence ID" value="CUO40396.1"/>
    <property type="molecule type" value="Genomic_DNA"/>
</dbReference>
<feature type="domain" description="Fibronectin type-III" evidence="4">
    <location>
        <begin position="1663"/>
        <end position="1739"/>
    </location>
</feature>
<dbReference type="CDD" id="cd00063">
    <property type="entry name" value="FN3"/>
    <property type="match status" value="1"/>
</dbReference>
<evidence type="ECO:0000256" key="1">
    <source>
        <dbReference type="SAM" id="Coils"/>
    </source>
</evidence>
<evidence type="ECO:0000256" key="3">
    <source>
        <dbReference type="SAM" id="Phobius"/>
    </source>
</evidence>
<feature type="domain" description="Fibronectin type-III" evidence="4">
    <location>
        <begin position="1569"/>
        <end position="1648"/>
    </location>
</feature>
<organism evidence="5 6">
    <name type="scientific">Blautia obeum</name>
    <dbReference type="NCBI Taxonomy" id="40520"/>
    <lineage>
        <taxon>Bacteria</taxon>
        <taxon>Bacillati</taxon>
        <taxon>Bacillota</taxon>
        <taxon>Clostridia</taxon>
        <taxon>Lachnospirales</taxon>
        <taxon>Lachnospiraceae</taxon>
        <taxon>Blautia</taxon>
    </lineage>
</organism>
<evidence type="ECO:0000256" key="2">
    <source>
        <dbReference type="SAM" id="MobiDB-lite"/>
    </source>
</evidence>
<feature type="coiled-coil region" evidence="1">
    <location>
        <begin position="913"/>
        <end position="983"/>
    </location>
</feature>
<sequence length="1753" mass="195253">MNKQVKNIYRFFIPIILMFFVFLGLSVINVKAETGFIKNDKGEYEIWDASGFDKFKQEVFNGNNFSGETILLKNNISIQVNQIVSTKAFGGDFEGEGHQISYSTDKFLKGKEVFPFSGKGKINNLKLNVDTCELINTSSISGALFLPNTWQGTINGVEVSGTIKVTLSSSDVSIWFSLFNFVKGEVKNCSSNIAFDINATPEILNNFDAYLCLTEFGSATSSSRTIYTNCFSYGKSEDKFATYLPEQLAEKSMISITAFARTNANCQFNNCYYDSTLMPAIYYGGNLELIQNKIADLKQLNQSFARTTEQMHSQDTYEGFDFDKYWEISADKNNGYPYYSPREVIVTLDVKPIITEKKEWNTETPKDQNKYGKTNTYYYPYVGDTSVNIDHFEFANVTAKQQALIDTYGVTPTLNTSDIKSANVEMSYLGNRPVTVTWKDNTTPSLIVTNAAQAKEDGYVFHVNVLKGTCEVVDNGAEVAHTDEWYYQKAQDAINLILKGGSYDVDNPCWNDNNVWFVFTAARCHYYPNGDKQYFDKWFANTKKELQEMKDNGVELNPDKYNVYQKLVLTIEAIGYDPRDIDSYDLLEFISQPEIVNSTNYLAKEYTIHALKAVGYESKSFTNKDMDDWAHEKAAGIAQALTQSEDGEHPLDNSDNFMAWQTLLYWYNKSGFDDVTNVINKSFETKYVPMQVQRATGALCTAAYEQTNPNSNGIDGNNAWNDAQGLLYATTYDRDILNRDTGFIKNGNTILDATFDLINFETGAIPGFFWYDPAQIARGLEGYVRSYQRIHLKEDTTVFWDFSDVKVPTKNVNDLILALDANSTKEQIQAARDAYDNLPAKYQAIFNKDTLRKLLEAENGKGDSITKVIAAIDALPAADKLTLEDKDAVVKARNLYDALDDESKTVISNYSKLTAAEAKIKELEKQQEQKEKDKAAAEKVIAAINALPSADDLTLNPYVLQLLDNIQAQYNALTEAQKELVTNYSVLQALRSLIPDLKAAAAVVDKINAIGEVTSDNYQKKQALVIEARTAYDALTADQKKRVTNYAELEKAELFIRRQSTDAKVGYVISFIDELNITTSSTGALSDGPLKLTEKNNNVPTEKIWNSWKDYVANARALYNTLDDQQKAQVTNLSSLEKAEGYLYQLKSDALKAMLKALPDAETVRAYEAPQPTTVPAAQEAVQSDELPAQEVPAEGSDFSDGSADAFTSDISEQPAAQMDIQPSKDNADVSNEENTDSVIADEAEVPDADFSTEEEIPAAGDTAKRALTETELKQIAAAKNAYDQLTETEEKKFRSENTALVENMEKLIAMALTYEKGQNEYQQLFADEAALIYTTVKDHPVDRDSYPQVKALLDRYAKDYQGQENAMAGLKVKVGNQEMTFAEVIAALTAQADKAGKDISDAQQADDWISNLPTAVTKENIAGVEAELAALQKLIDSMSAEGKSYMWNAKQLELIKTIVADYHIELAGKQDAFKADMPANLQTKALNYKTIQVSWSSVDNADGYMVYRRTETGSWKKIADQVTDISYKDQKAVTGRVYYYTVRAYSYTWGGKTVSSYDKDGVIGKAKLGKVKIAATDSENYTTIRVTWNKVSGANGYRVYRSASKDGKYTAIGSTAKNSAVTFLDKKAATGTTYYYKVRAYRNVNDKKIYGSSSTAVKGKAILSVPALSVGSTSKTAVLEWSKVKGADGYQVYASASKNGKYIRIKATKGTGMTEEKLATGKTRYYKVRAYRKVNGKAVYGSFSKVKKVVIK</sequence>
<accession>A0A174EV05</accession>
<feature type="coiled-coil region" evidence="1">
    <location>
        <begin position="1386"/>
        <end position="1442"/>
    </location>
</feature>
<dbReference type="Gene3D" id="2.60.40.10">
    <property type="entry name" value="Immunoglobulins"/>
    <property type="match status" value="3"/>
</dbReference>
<feature type="region of interest" description="Disordered" evidence="2">
    <location>
        <begin position="1168"/>
        <end position="1207"/>
    </location>
</feature>
<evidence type="ECO:0000313" key="5">
    <source>
        <dbReference type="EMBL" id="CUO40396.1"/>
    </source>
</evidence>
<feature type="transmembrane region" description="Helical" evidence="3">
    <location>
        <begin position="7"/>
        <end position="28"/>
    </location>
</feature>
<feature type="compositionally biased region" description="Acidic residues" evidence="2">
    <location>
        <begin position="1231"/>
        <end position="1251"/>
    </location>
</feature>
<dbReference type="InterPro" id="IPR036116">
    <property type="entry name" value="FN3_sf"/>
</dbReference>